<proteinExistence type="predicted"/>
<accession>A0A3L8PT07</accession>
<feature type="signal peptide" evidence="1">
    <location>
        <begin position="1"/>
        <end position="32"/>
    </location>
</feature>
<keyword evidence="1" id="KW-0732">Signal</keyword>
<comment type="caution">
    <text evidence="2">The sequence shown here is derived from an EMBL/GenBank/DDBJ whole genome shotgun (WGS) entry which is preliminary data.</text>
</comment>
<dbReference type="AlphaFoldDB" id="A0A3L8PT07"/>
<dbReference type="Proteomes" id="UP000281474">
    <property type="component" value="Unassembled WGS sequence"/>
</dbReference>
<evidence type="ECO:0008006" key="4">
    <source>
        <dbReference type="Google" id="ProtNLM"/>
    </source>
</evidence>
<protein>
    <recommendedName>
        <fullName evidence="4">DUF1795 domain-containing protein</fullName>
    </recommendedName>
</protein>
<evidence type="ECO:0000313" key="2">
    <source>
        <dbReference type="EMBL" id="RLV58525.1"/>
    </source>
</evidence>
<dbReference type="RefSeq" id="WP_121840162.1">
    <property type="nucleotide sequence ID" value="NZ_ML014816.1"/>
</dbReference>
<dbReference type="OrthoDB" id="6272315at2"/>
<keyword evidence="3" id="KW-1185">Reference proteome</keyword>
<dbReference type="EMBL" id="QZEI01000067">
    <property type="protein sequence ID" value="RLV58525.1"/>
    <property type="molecule type" value="Genomic_DNA"/>
</dbReference>
<reference evidence="2 3" key="1">
    <citation type="submission" date="2018-09" db="EMBL/GenBank/DDBJ databases">
        <title>Phylogeny of the Shewanellaceae, and recommendation for two new genera, Pseudoshewanella and Parashewanella.</title>
        <authorList>
            <person name="Wang G."/>
        </authorList>
    </citation>
    <scope>NUCLEOTIDE SEQUENCE [LARGE SCALE GENOMIC DNA]</scope>
    <source>
        <strain evidence="2 3">C51</strain>
    </source>
</reference>
<evidence type="ECO:0000256" key="1">
    <source>
        <dbReference type="SAM" id="SignalP"/>
    </source>
</evidence>
<feature type="chain" id="PRO_5018042985" description="DUF1795 domain-containing protein" evidence="1">
    <location>
        <begin position="33"/>
        <end position="208"/>
    </location>
</feature>
<sequence>MKGLFKNYNKNITNIIATFLFFVTLSPALAFAETSVTLDIFSQKLNFNLPQKWKKVHKESLSTMFSAEYIPEHQHLNEWEELICVQGFHNVSQDVKPEKFLDSLAQTYQEHCQGEVIFQPMGEVSHSGYSGSHAILGCTRMPNTHTITTGKMQTFVSKPKGEIGYFTVLMAENDTLILLHKSQRGKVFSSKQPPLSIQNYQAFVDSLF</sequence>
<organism evidence="2 3">
    <name type="scientific">Parashewanella curva</name>
    <dbReference type="NCBI Taxonomy" id="2338552"/>
    <lineage>
        <taxon>Bacteria</taxon>
        <taxon>Pseudomonadati</taxon>
        <taxon>Pseudomonadota</taxon>
        <taxon>Gammaproteobacteria</taxon>
        <taxon>Alteromonadales</taxon>
        <taxon>Shewanellaceae</taxon>
        <taxon>Parashewanella</taxon>
    </lineage>
</organism>
<name>A0A3L8PT07_9GAMM</name>
<evidence type="ECO:0000313" key="3">
    <source>
        <dbReference type="Proteomes" id="UP000281474"/>
    </source>
</evidence>
<gene>
    <name evidence="2" type="ORF">D5018_16870</name>
</gene>